<proteinExistence type="predicted"/>
<name>A0A0U1HS00_YERRO</name>
<organism evidence="1 2">
    <name type="scientific">Yersinia rohdei</name>
    <dbReference type="NCBI Taxonomy" id="29485"/>
    <lineage>
        <taxon>Bacteria</taxon>
        <taxon>Pseudomonadati</taxon>
        <taxon>Pseudomonadota</taxon>
        <taxon>Gammaproteobacteria</taxon>
        <taxon>Enterobacterales</taxon>
        <taxon>Yersiniaceae</taxon>
        <taxon>Yersinia</taxon>
    </lineage>
</organism>
<accession>A0A0U1HS00</accession>
<evidence type="ECO:0000313" key="1">
    <source>
        <dbReference type="EMBL" id="CQI89546.1"/>
    </source>
</evidence>
<dbReference type="OrthoDB" id="6480229at2"/>
<reference evidence="1 2" key="1">
    <citation type="submission" date="2015-03" db="EMBL/GenBank/DDBJ databases">
        <authorList>
            <person name="Murphy D."/>
        </authorList>
    </citation>
    <scope>NUCLEOTIDE SEQUENCE [LARGE SCALE GENOMIC DNA]</scope>
    <source>
        <strain evidence="1 2">68/02</strain>
    </source>
</reference>
<dbReference type="Proteomes" id="UP000042054">
    <property type="component" value="Unassembled WGS sequence"/>
</dbReference>
<protein>
    <submittedName>
        <fullName evidence="1">Pathogenicity island 2 effector protein SseE</fullName>
    </submittedName>
</protein>
<dbReference type="AlphaFoldDB" id="A0A0U1HS00"/>
<sequence>MNTNYLSVTQYLINNGYVVNIAYFENSKIELGHEFFLFGYRMIFRVTDSELIICHIESLHSNGLPGDFLKLFNFIYSLGKSSAELSIVRMMIIDNVANAKLQLIRSRMIKILITKGAFSRNIEGDDWLLFDVSSVK</sequence>
<dbReference type="RefSeq" id="WP_049616762.1">
    <property type="nucleotide sequence ID" value="NZ_CABIHO010000052.1"/>
</dbReference>
<evidence type="ECO:0000313" key="2">
    <source>
        <dbReference type="Proteomes" id="UP000042054"/>
    </source>
</evidence>
<dbReference type="STRING" id="29485.CH64_2921"/>
<gene>
    <name evidence="1" type="ORF">ERS008555_01655</name>
</gene>
<dbReference type="EMBL" id="CTKE01000006">
    <property type="protein sequence ID" value="CQI89546.1"/>
    <property type="molecule type" value="Genomic_DNA"/>
</dbReference>